<evidence type="ECO:0000313" key="3">
    <source>
        <dbReference type="Proteomes" id="UP000474175"/>
    </source>
</evidence>
<dbReference type="InterPro" id="IPR041049">
    <property type="entry name" value="DUF5615"/>
</dbReference>
<dbReference type="AlphaFoldDB" id="A0A6L9L4I5"/>
<dbReference type="RefSeq" id="WP_163944099.1">
    <property type="nucleotide sequence ID" value="NZ_JAAFZH010000002.1"/>
</dbReference>
<evidence type="ECO:0000313" key="2">
    <source>
        <dbReference type="EMBL" id="NDU94312.1"/>
    </source>
</evidence>
<comment type="caution">
    <text evidence="2">The sequence shown here is derived from an EMBL/GenBank/DDBJ whole genome shotgun (WGS) entry which is preliminary data.</text>
</comment>
<proteinExistence type="predicted"/>
<accession>A0A6L9L4I5</accession>
<gene>
    <name evidence="2" type="ORF">GK108_05455</name>
</gene>
<protein>
    <recommendedName>
        <fullName evidence="1">DUF5615 domain-containing protein</fullName>
    </recommendedName>
</protein>
<feature type="domain" description="DUF5615" evidence="1">
    <location>
        <begin position="1"/>
        <end position="105"/>
    </location>
</feature>
<dbReference type="Pfam" id="PF18480">
    <property type="entry name" value="DUF5615"/>
    <property type="match status" value="1"/>
</dbReference>
<sequence length="116" mass="13550">MKFLADENFPIAAFRLLAESGFDIKHIAYDMPSITDIDVTHFSIEEGRIILTFDSDYGTLIFKFGYQPPGVIYFRLTNIKAEDPAYIIMNLLKANYQLERMHTVVENDKIRQRRIK</sequence>
<organism evidence="2 3">
    <name type="scientific">Spirosoma terrae</name>
    <dbReference type="NCBI Taxonomy" id="1968276"/>
    <lineage>
        <taxon>Bacteria</taxon>
        <taxon>Pseudomonadati</taxon>
        <taxon>Bacteroidota</taxon>
        <taxon>Cytophagia</taxon>
        <taxon>Cytophagales</taxon>
        <taxon>Cytophagaceae</taxon>
        <taxon>Spirosoma</taxon>
    </lineage>
</organism>
<dbReference type="Proteomes" id="UP000474175">
    <property type="component" value="Unassembled WGS sequence"/>
</dbReference>
<dbReference type="EMBL" id="JAAFZH010000002">
    <property type="protein sequence ID" value="NDU94312.1"/>
    <property type="molecule type" value="Genomic_DNA"/>
</dbReference>
<evidence type="ECO:0000259" key="1">
    <source>
        <dbReference type="Pfam" id="PF18480"/>
    </source>
</evidence>
<reference evidence="2 3" key="1">
    <citation type="submission" date="2020-02" db="EMBL/GenBank/DDBJ databases">
        <title>Draft genome sequence of two Spirosoma agri KCTC 52727 and Spirosoma terrae KCTC 52035.</title>
        <authorList>
            <person name="Rojas J."/>
            <person name="Ambika Manirajan B."/>
            <person name="Suarez C."/>
            <person name="Ratering S."/>
            <person name="Schnell S."/>
        </authorList>
    </citation>
    <scope>NUCLEOTIDE SEQUENCE [LARGE SCALE GENOMIC DNA]</scope>
    <source>
        <strain evidence="2 3">KCTC 52035</strain>
    </source>
</reference>
<name>A0A6L9L4I5_9BACT</name>
<keyword evidence="3" id="KW-1185">Reference proteome</keyword>